<comment type="caution">
    <text evidence="12">The sequence shown here is derived from an EMBL/GenBank/DDBJ whole genome shotgun (WGS) entry which is preliminary data.</text>
</comment>
<proteinExistence type="inferred from homology"/>
<evidence type="ECO:0000256" key="10">
    <source>
        <dbReference type="SAM" id="MobiDB-lite"/>
    </source>
</evidence>
<reference evidence="12 13" key="2">
    <citation type="journal article" date="2015" name="Antonie Van Leeuwenhoek">
        <title>Thioclava indica sp. nov., isolated from surface seawater of the Indian Ocean.</title>
        <authorList>
            <person name="Liu Y."/>
            <person name="Lai Q."/>
            <person name="Du J."/>
            <person name="Xu H."/>
            <person name="Jiang L."/>
            <person name="Shao Z."/>
        </authorList>
    </citation>
    <scope>NUCLEOTIDE SEQUENCE [LARGE SCALE GENOMIC DNA]</scope>
    <source>
        <strain evidence="12 13">13D2W-2</strain>
    </source>
</reference>
<dbReference type="GO" id="GO:0005524">
    <property type="term" value="F:ATP binding"/>
    <property type="evidence" value="ECO:0007669"/>
    <property type="project" value="UniProtKB-UniRule"/>
</dbReference>
<dbReference type="AlphaFoldDB" id="A0A085TZZ6"/>
<name>A0A085TZZ6_9RHOB</name>
<dbReference type="GO" id="GO:0045259">
    <property type="term" value="C:proton-transporting ATP synthase complex"/>
    <property type="evidence" value="ECO:0007669"/>
    <property type="project" value="UniProtKB-KW"/>
</dbReference>
<dbReference type="STRING" id="1317124.DW2_03254"/>
<organism evidence="12 13">
    <name type="scientific">Thioclava atlantica</name>
    <dbReference type="NCBI Taxonomy" id="1317124"/>
    <lineage>
        <taxon>Bacteria</taxon>
        <taxon>Pseudomonadati</taxon>
        <taxon>Pseudomonadota</taxon>
        <taxon>Alphaproteobacteria</taxon>
        <taxon>Rhodobacterales</taxon>
        <taxon>Paracoccaceae</taxon>
        <taxon>Thioclava</taxon>
    </lineage>
</organism>
<keyword evidence="4 9" id="KW-0813">Transport</keyword>
<comment type="subcellular location">
    <subcellularLocation>
        <location evidence="9">Cell membrane</location>
        <topology evidence="9">Peripheral membrane protein</topology>
    </subcellularLocation>
    <subcellularLocation>
        <location evidence="2">Endomembrane system</location>
        <topology evidence="2">Peripheral membrane protein</topology>
    </subcellularLocation>
</comment>
<keyword evidence="8 9" id="KW-0139">CF(1)</keyword>
<comment type="function">
    <text evidence="1 9">Produces ATP from ADP in the presence of a proton gradient across the membrane.</text>
</comment>
<keyword evidence="7 9" id="KW-0472">Membrane</keyword>
<dbReference type="RefSeq" id="WP_038143792.1">
    <property type="nucleotide sequence ID" value="NZ_AQRC01000002.1"/>
</dbReference>
<keyword evidence="5 9" id="KW-0375">Hydrogen ion transport</keyword>
<dbReference type="InterPro" id="IPR036771">
    <property type="entry name" value="ATPsynth_dsu/esu_N"/>
</dbReference>
<keyword evidence="12" id="KW-0378">Hydrolase</keyword>
<evidence type="ECO:0000313" key="13">
    <source>
        <dbReference type="Proteomes" id="UP000028607"/>
    </source>
</evidence>
<dbReference type="SUPFAM" id="SSF51344">
    <property type="entry name" value="Epsilon subunit of F1F0-ATP synthase N-terminal domain"/>
    <property type="match status" value="1"/>
</dbReference>
<keyword evidence="9" id="KW-0066">ATP synthesis</keyword>
<comment type="subunit">
    <text evidence="9">F-type ATPases have 2 components, CF(1) - the catalytic core - and CF(0) - the membrane proton channel. CF(1) has five subunits: alpha(3), beta(3), gamma(1), delta(1), epsilon(1). CF(0) has three main subunits: a, b and c.</text>
</comment>
<dbReference type="HAMAP" id="MF_00530">
    <property type="entry name" value="ATP_synth_epsil_bac"/>
    <property type="match status" value="1"/>
</dbReference>
<dbReference type="eggNOG" id="COG0355">
    <property type="taxonomic scope" value="Bacteria"/>
</dbReference>
<dbReference type="InterPro" id="IPR020546">
    <property type="entry name" value="ATP_synth_F1_dsu/esu_N"/>
</dbReference>
<comment type="similarity">
    <text evidence="3 9">Belongs to the ATPase epsilon chain family.</text>
</comment>
<dbReference type="CDD" id="cd12152">
    <property type="entry name" value="F1-ATPase_delta"/>
    <property type="match status" value="1"/>
</dbReference>
<dbReference type="Pfam" id="PF02823">
    <property type="entry name" value="ATP-synt_DE_N"/>
    <property type="match status" value="1"/>
</dbReference>
<dbReference type="InterPro" id="IPR024037">
    <property type="entry name" value="Alt_ATP_synth_F1_esu"/>
</dbReference>
<dbReference type="InterPro" id="IPR001469">
    <property type="entry name" value="ATP_synth_F1_dsu/esu"/>
</dbReference>
<dbReference type="GO" id="GO:0012505">
    <property type="term" value="C:endomembrane system"/>
    <property type="evidence" value="ECO:0007669"/>
    <property type="project" value="UniProtKB-SubCell"/>
</dbReference>
<dbReference type="GO" id="GO:0005886">
    <property type="term" value="C:plasma membrane"/>
    <property type="evidence" value="ECO:0007669"/>
    <property type="project" value="UniProtKB-SubCell"/>
</dbReference>
<evidence type="ECO:0000313" key="12">
    <source>
        <dbReference type="EMBL" id="KFE36293.1"/>
    </source>
</evidence>
<dbReference type="GO" id="GO:0016787">
    <property type="term" value="F:hydrolase activity"/>
    <property type="evidence" value="ECO:0007669"/>
    <property type="project" value="UniProtKB-KW"/>
</dbReference>
<evidence type="ECO:0000256" key="9">
    <source>
        <dbReference type="HAMAP-Rule" id="MF_00530"/>
    </source>
</evidence>
<evidence type="ECO:0000256" key="2">
    <source>
        <dbReference type="ARBA" id="ARBA00004184"/>
    </source>
</evidence>
<protein>
    <recommendedName>
        <fullName evidence="9">ATP synthase epsilon chain</fullName>
    </recommendedName>
    <alternativeName>
        <fullName evidence="9">ATP synthase F1 sector epsilon subunit</fullName>
    </alternativeName>
    <alternativeName>
        <fullName evidence="9">F-ATPase epsilon subunit</fullName>
    </alternativeName>
</protein>
<evidence type="ECO:0000256" key="1">
    <source>
        <dbReference type="ARBA" id="ARBA00003543"/>
    </source>
</evidence>
<evidence type="ECO:0000256" key="5">
    <source>
        <dbReference type="ARBA" id="ARBA00022781"/>
    </source>
</evidence>
<gene>
    <name evidence="9" type="primary">atpC</name>
    <name evidence="12" type="ORF">DW2_03254</name>
</gene>
<keyword evidence="6 9" id="KW-0406">Ion transport</keyword>
<dbReference type="PATRIC" id="fig|1317124.6.peg.654"/>
<feature type="region of interest" description="Disordered" evidence="10">
    <location>
        <begin position="134"/>
        <end position="153"/>
    </location>
</feature>
<keyword evidence="9" id="KW-1003">Cell membrane</keyword>
<evidence type="ECO:0000256" key="8">
    <source>
        <dbReference type="ARBA" id="ARBA00023196"/>
    </source>
</evidence>
<accession>A0A085TZZ6</accession>
<dbReference type="OrthoDB" id="272739at2"/>
<keyword evidence="13" id="KW-1185">Reference proteome</keyword>
<dbReference type="GO" id="GO:0046933">
    <property type="term" value="F:proton-transporting ATP synthase activity, rotational mechanism"/>
    <property type="evidence" value="ECO:0007669"/>
    <property type="project" value="UniProtKB-UniRule"/>
</dbReference>
<evidence type="ECO:0000256" key="3">
    <source>
        <dbReference type="ARBA" id="ARBA00005712"/>
    </source>
</evidence>
<dbReference type="NCBIfam" id="NF009981">
    <property type="entry name" value="PRK13447.1"/>
    <property type="match status" value="1"/>
</dbReference>
<evidence type="ECO:0000259" key="11">
    <source>
        <dbReference type="Pfam" id="PF02823"/>
    </source>
</evidence>
<dbReference type="EMBL" id="AQRC01000002">
    <property type="protein sequence ID" value="KFE36293.1"/>
    <property type="molecule type" value="Genomic_DNA"/>
</dbReference>
<evidence type="ECO:0000256" key="7">
    <source>
        <dbReference type="ARBA" id="ARBA00023136"/>
    </source>
</evidence>
<dbReference type="Gene3D" id="2.60.15.10">
    <property type="entry name" value="F0F1 ATP synthase delta/epsilon subunit, N-terminal"/>
    <property type="match status" value="1"/>
</dbReference>
<evidence type="ECO:0000256" key="6">
    <source>
        <dbReference type="ARBA" id="ARBA00023065"/>
    </source>
</evidence>
<evidence type="ECO:0000256" key="4">
    <source>
        <dbReference type="ARBA" id="ARBA00022448"/>
    </source>
</evidence>
<dbReference type="NCBIfam" id="TIGR03166">
    <property type="entry name" value="alt_F1F0_F1_eps"/>
    <property type="match status" value="1"/>
</dbReference>
<sequence>MSAALSLTITTPMEVLVDHAQVRSVRAEDASGSFGLLPGHADFLTVLPASVLRWKEPDGTARFCAVGPGLLTVLGGAEVNVSCRKAILGADLEALEGEVEGLRHAETDADRRARVEQLRLHANAVRQMMRLLRPEQSGAFEHPPAPGPQGGQR</sequence>
<reference evidence="13" key="1">
    <citation type="submission" date="2013-04" db="EMBL/GenBank/DDBJ databases">
        <title>Thioclava sp. 13D2W-2 Genome Sequencing.</title>
        <authorList>
            <person name="Lai Q."/>
            <person name="Li G."/>
            <person name="Shao Z."/>
        </authorList>
    </citation>
    <scope>NUCLEOTIDE SEQUENCE [LARGE SCALE GENOMIC DNA]</scope>
    <source>
        <strain evidence="13">13D2W-2</strain>
    </source>
</reference>
<dbReference type="Proteomes" id="UP000028607">
    <property type="component" value="Unassembled WGS sequence"/>
</dbReference>
<feature type="domain" description="ATP synthase F1 complex delta/epsilon subunit N-terminal" evidence="11">
    <location>
        <begin position="5"/>
        <end position="86"/>
    </location>
</feature>